<protein>
    <recommendedName>
        <fullName evidence="2">Autophagy-related protein 13 N-terminal domain-containing protein</fullName>
    </recommendedName>
</protein>
<dbReference type="InterPro" id="IPR040182">
    <property type="entry name" value="ATG13"/>
</dbReference>
<proteinExistence type="predicted"/>
<feature type="domain" description="Autophagy-related protein 13 N-terminal" evidence="2">
    <location>
        <begin position="18"/>
        <end position="92"/>
    </location>
</feature>
<name>A0AAW1W5L2_RUBAR</name>
<gene>
    <name evidence="3" type="ORF">M0R45_038398</name>
</gene>
<reference evidence="3 4" key="1">
    <citation type="journal article" date="2023" name="G3 (Bethesda)">
        <title>A chromosome-length genome assembly and annotation of blackberry (Rubus argutus, cv. 'Hillquist').</title>
        <authorList>
            <person name="Bruna T."/>
            <person name="Aryal R."/>
            <person name="Dudchenko O."/>
            <person name="Sargent D.J."/>
            <person name="Mead D."/>
            <person name="Buti M."/>
            <person name="Cavallini A."/>
            <person name="Hytonen T."/>
            <person name="Andres J."/>
            <person name="Pham M."/>
            <person name="Weisz D."/>
            <person name="Mascagni F."/>
            <person name="Usai G."/>
            <person name="Natali L."/>
            <person name="Bassil N."/>
            <person name="Fernandez G.E."/>
            <person name="Lomsadze A."/>
            <person name="Armour M."/>
            <person name="Olukolu B."/>
            <person name="Poorten T."/>
            <person name="Britton C."/>
            <person name="Davik J."/>
            <person name="Ashrafi H."/>
            <person name="Aiden E.L."/>
            <person name="Borodovsky M."/>
            <person name="Worthington M."/>
        </authorList>
    </citation>
    <scope>NUCLEOTIDE SEQUENCE [LARGE SCALE GENOMIC DNA]</scope>
    <source>
        <strain evidence="3">PI 553951</strain>
    </source>
</reference>
<accession>A0AAW1W5L2</accession>
<dbReference type="GO" id="GO:0000423">
    <property type="term" value="P:mitophagy"/>
    <property type="evidence" value="ECO:0007669"/>
    <property type="project" value="TreeGrafter"/>
</dbReference>
<comment type="caution">
    <text evidence="3">The sequence shown here is derived from an EMBL/GenBank/DDBJ whole genome shotgun (WGS) entry which is preliminary data.</text>
</comment>
<evidence type="ECO:0000259" key="2">
    <source>
        <dbReference type="Pfam" id="PF10033"/>
    </source>
</evidence>
<dbReference type="AlphaFoldDB" id="A0AAW1W5L2"/>
<evidence type="ECO:0000256" key="1">
    <source>
        <dbReference type="ARBA" id="ARBA00023006"/>
    </source>
</evidence>
<organism evidence="3 4">
    <name type="scientific">Rubus argutus</name>
    <name type="common">Southern blackberry</name>
    <dbReference type="NCBI Taxonomy" id="59490"/>
    <lineage>
        <taxon>Eukaryota</taxon>
        <taxon>Viridiplantae</taxon>
        <taxon>Streptophyta</taxon>
        <taxon>Embryophyta</taxon>
        <taxon>Tracheophyta</taxon>
        <taxon>Spermatophyta</taxon>
        <taxon>Magnoliopsida</taxon>
        <taxon>eudicotyledons</taxon>
        <taxon>Gunneridae</taxon>
        <taxon>Pentapetalae</taxon>
        <taxon>rosids</taxon>
        <taxon>fabids</taxon>
        <taxon>Rosales</taxon>
        <taxon>Rosaceae</taxon>
        <taxon>Rosoideae</taxon>
        <taxon>Rosoideae incertae sedis</taxon>
        <taxon>Rubus</taxon>
    </lineage>
</organism>
<evidence type="ECO:0000313" key="3">
    <source>
        <dbReference type="EMBL" id="KAK9914629.1"/>
    </source>
</evidence>
<dbReference type="GO" id="GO:1990316">
    <property type="term" value="C:Atg1/ULK1 kinase complex"/>
    <property type="evidence" value="ECO:0007669"/>
    <property type="project" value="InterPro"/>
</dbReference>
<dbReference type="EMBL" id="JBEDUW010000007">
    <property type="protein sequence ID" value="KAK9914629.1"/>
    <property type="molecule type" value="Genomic_DNA"/>
</dbReference>
<keyword evidence="1" id="KW-0072">Autophagy</keyword>
<dbReference type="InterPro" id="IPR018731">
    <property type="entry name" value="Atg13_N"/>
</dbReference>
<dbReference type="Gene3D" id="3.30.900.10">
    <property type="entry name" value="HORMA domain"/>
    <property type="match status" value="1"/>
</dbReference>
<keyword evidence="4" id="KW-1185">Reference proteome</keyword>
<dbReference type="GO" id="GO:0034727">
    <property type="term" value="P:piecemeal microautophagy of the nucleus"/>
    <property type="evidence" value="ECO:0007669"/>
    <property type="project" value="TreeGrafter"/>
</dbReference>
<dbReference type="PANTHER" id="PTHR13430:SF4">
    <property type="entry name" value="AUTOPHAGY-RELATED PROTEIN 13"/>
    <property type="match status" value="1"/>
</dbReference>
<dbReference type="GO" id="GO:0000407">
    <property type="term" value="C:phagophore assembly site"/>
    <property type="evidence" value="ECO:0007669"/>
    <property type="project" value="TreeGrafter"/>
</dbReference>
<dbReference type="GO" id="GO:0005829">
    <property type="term" value="C:cytosol"/>
    <property type="evidence" value="ECO:0007669"/>
    <property type="project" value="TreeGrafter"/>
</dbReference>
<sequence>MDFQNSYHPESGKLEQIVTQFLLKSLHIILDSRIPSLHPHDRSGDLSSVTRVRRTDKWFNLVLGDRPAALENLNFWHRNVMDPMIIDIILVHAGRPLLAAFLCPVTYRKMLSDFNLEAFNADATKDNYRLCW</sequence>
<evidence type="ECO:0000313" key="4">
    <source>
        <dbReference type="Proteomes" id="UP001457282"/>
    </source>
</evidence>
<dbReference type="PANTHER" id="PTHR13430">
    <property type="match status" value="1"/>
</dbReference>
<dbReference type="Proteomes" id="UP001457282">
    <property type="component" value="Unassembled WGS sequence"/>
</dbReference>
<dbReference type="InterPro" id="IPR036570">
    <property type="entry name" value="HORMA_dom_sf"/>
</dbReference>
<dbReference type="GO" id="GO:0034497">
    <property type="term" value="P:protein localization to phagophore assembly site"/>
    <property type="evidence" value="ECO:0007669"/>
    <property type="project" value="TreeGrafter"/>
</dbReference>
<dbReference type="Pfam" id="PF10033">
    <property type="entry name" value="ATG13"/>
    <property type="match status" value="1"/>
</dbReference>